<reference evidence="3" key="1">
    <citation type="submission" date="2023-07" db="EMBL/GenBank/DDBJ databases">
        <title>Comparative genomics of wheat-associated soil bacteria to identify genetic determinants of phenazine resistance.</title>
        <authorList>
            <person name="Mouncey N."/>
        </authorList>
    </citation>
    <scope>NUCLEOTIDE SEQUENCE</scope>
    <source>
        <strain evidence="3">V4I22</strain>
    </source>
</reference>
<accession>A0AAW8FUF3</accession>
<evidence type="ECO:0000313" key="3">
    <source>
        <dbReference type="EMBL" id="MDQ0913549.1"/>
    </source>
</evidence>
<proteinExistence type="inferred from homology"/>
<dbReference type="GO" id="GO:0004316">
    <property type="term" value="F:3-oxoacyl-[acyl-carrier-protein] reductase (NADPH) activity"/>
    <property type="evidence" value="ECO:0007669"/>
    <property type="project" value="UniProtKB-EC"/>
</dbReference>
<dbReference type="PRINTS" id="PR00081">
    <property type="entry name" value="GDHRDH"/>
</dbReference>
<dbReference type="InterPro" id="IPR002347">
    <property type="entry name" value="SDR_fam"/>
</dbReference>
<dbReference type="SMART" id="SM00822">
    <property type="entry name" value="PKS_KR"/>
    <property type="match status" value="1"/>
</dbReference>
<comment type="caution">
    <text evidence="3">The sequence shown here is derived from an EMBL/GenBank/DDBJ whole genome shotgun (WGS) entry which is preliminary data.</text>
</comment>
<dbReference type="Proteomes" id="UP001234216">
    <property type="component" value="Unassembled WGS sequence"/>
</dbReference>
<dbReference type="InterPro" id="IPR036291">
    <property type="entry name" value="NAD(P)-bd_dom_sf"/>
</dbReference>
<feature type="domain" description="Ketoreductase" evidence="2">
    <location>
        <begin position="3"/>
        <end position="190"/>
    </location>
</feature>
<evidence type="ECO:0000313" key="4">
    <source>
        <dbReference type="Proteomes" id="UP001234216"/>
    </source>
</evidence>
<evidence type="ECO:0000259" key="2">
    <source>
        <dbReference type="SMART" id="SM00822"/>
    </source>
</evidence>
<evidence type="ECO:0000256" key="1">
    <source>
        <dbReference type="ARBA" id="ARBA00006484"/>
    </source>
</evidence>
<keyword evidence="3" id="KW-0560">Oxidoreductase</keyword>
<dbReference type="EC" id="1.1.1.100" evidence="3"/>
<name>A0AAW8FUF3_9ACTN</name>
<sequence length="254" mass="25400">MPPTTLVTGAARGLGAAIARQLGSCGHHVIVNYRTGAADAAEIVRGIEATGGSASSARADVTDPSAVDDLVTGILATHRRIDTVVINANTAPPPFAALADLSWAAFAAKVTGELAGAFHITKRVLAPMRAQGAGRIIFIGSTAADYVGEGRLAHGTAKSALATFARHVAAENARDGVSVLIVAPGAVRTSATAEVLTSERGAVLARESVLGRMLEPEDVAAAVALAADPALSAATGTTLRVDGGWSVLVGGPAS</sequence>
<dbReference type="EMBL" id="JAUSZV010000006">
    <property type="protein sequence ID" value="MDQ0913549.1"/>
    <property type="molecule type" value="Genomic_DNA"/>
</dbReference>
<dbReference type="RefSeq" id="WP_306986961.1">
    <property type="nucleotide sequence ID" value="NZ_JAUSYQ010000002.1"/>
</dbReference>
<dbReference type="SUPFAM" id="SSF51735">
    <property type="entry name" value="NAD(P)-binding Rossmann-fold domains"/>
    <property type="match status" value="1"/>
</dbReference>
<dbReference type="Gene3D" id="3.40.50.720">
    <property type="entry name" value="NAD(P)-binding Rossmann-like Domain"/>
    <property type="match status" value="1"/>
</dbReference>
<dbReference type="Pfam" id="PF13561">
    <property type="entry name" value="adh_short_C2"/>
    <property type="match status" value="1"/>
</dbReference>
<dbReference type="AlphaFoldDB" id="A0AAW8FUF3"/>
<comment type="similarity">
    <text evidence="1">Belongs to the short-chain dehydrogenases/reductases (SDR) family.</text>
</comment>
<dbReference type="PANTHER" id="PTHR42879:SF2">
    <property type="entry name" value="3-OXOACYL-[ACYL-CARRIER-PROTEIN] REDUCTASE FABG"/>
    <property type="match status" value="1"/>
</dbReference>
<dbReference type="InterPro" id="IPR057326">
    <property type="entry name" value="KR_dom"/>
</dbReference>
<dbReference type="PANTHER" id="PTHR42879">
    <property type="entry name" value="3-OXOACYL-(ACYL-CARRIER-PROTEIN) REDUCTASE"/>
    <property type="match status" value="1"/>
</dbReference>
<organism evidence="3 4">
    <name type="scientific">Streptomyces canus</name>
    <dbReference type="NCBI Taxonomy" id="58343"/>
    <lineage>
        <taxon>Bacteria</taxon>
        <taxon>Bacillati</taxon>
        <taxon>Actinomycetota</taxon>
        <taxon>Actinomycetes</taxon>
        <taxon>Kitasatosporales</taxon>
        <taxon>Streptomycetaceae</taxon>
        <taxon>Streptomyces</taxon>
        <taxon>Streptomyces aurantiacus group</taxon>
    </lineage>
</organism>
<protein>
    <submittedName>
        <fullName evidence="3">3-oxoacyl-[acyl-carrier protein] reductase</fullName>
        <ecNumber evidence="3">1.1.1.100</ecNumber>
    </submittedName>
</protein>
<dbReference type="InterPro" id="IPR050259">
    <property type="entry name" value="SDR"/>
</dbReference>
<gene>
    <name evidence="3" type="ORF">QFZ22_009621</name>
</gene>